<feature type="domain" description="Protein kinase" evidence="5">
    <location>
        <begin position="448"/>
        <end position="713"/>
    </location>
</feature>
<organism evidence="6">
    <name type="scientific">Hofstenia miamia</name>
    <name type="common">Three-banded panther worm</name>
    <dbReference type="NCBI Taxonomy" id="442651"/>
    <lineage>
        <taxon>Eukaryota</taxon>
        <taxon>Metazoa</taxon>
        <taxon>Xenacoelomorpha</taxon>
        <taxon>Acoelomorpha</taxon>
        <taxon>Acoela</taxon>
        <taxon>Hofsteniidae</taxon>
        <taxon>Hofstenia</taxon>
    </lineage>
</organism>
<proteinExistence type="evidence at transcript level"/>
<keyword evidence="4" id="KW-0732">Signal</keyword>
<dbReference type="InterPro" id="IPR008266">
    <property type="entry name" value="Tyr_kinase_AS"/>
</dbReference>
<dbReference type="SUPFAM" id="SSF52058">
    <property type="entry name" value="L domain-like"/>
    <property type="match status" value="1"/>
</dbReference>
<dbReference type="EMBL" id="MT863341">
    <property type="protein sequence ID" value="UEC49171.1"/>
    <property type="molecule type" value="mRNA"/>
</dbReference>
<evidence type="ECO:0000256" key="4">
    <source>
        <dbReference type="SAM" id="SignalP"/>
    </source>
</evidence>
<dbReference type="PROSITE" id="PS00109">
    <property type="entry name" value="PROTEIN_KINASE_TYR"/>
    <property type="match status" value="1"/>
</dbReference>
<dbReference type="Gene3D" id="3.80.10.10">
    <property type="entry name" value="Ribonuclease Inhibitor"/>
    <property type="match status" value="1"/>
</dbReference>
<reference evidence="6" key="1">
    <citation type="submission" date="2020-08" db="EMBL/GenBank/DDBJ databases">
        <authorList>
            <person name="Gehrke A.R."/>
            <person name="Srivastava M."/>
        </authorList>
    </citation>
    <scope>NUCLEOTIDE SEQUENCE</scope>
</reference>
<dbReference type="Pfam" id="PF07714">
    <property type="entry name" value="PK_Tyr_Ser-Thr"/>
    <property type="match status" value="1"/>
</dbReference>
<dbReference type="InterPro" id="IPR001245">
    <property type="entry name" value="Ser-Thr/Tyr_kinase_cat_dom"/>
</dbReference>
<keyword evidence="3" id="KW-1133">Transmembrane helix</keyword>
<dbReference type="InterPro" id="IPR050122">
    <property type="entry name" value="RTK"/>
</dbReference>
<dbReference type="GO" id="GO:0005886">
    <property type="term" value="C:plasma membrane"/>
    <property type="evidence" value="ECO:0007669"/>
    <property type="project" value="TreeGrafter"/>
</dbReference>
<dbReference type="InterPro" id="IPR003591">
    <property type="entry name" value="Leu-rich_rpt_typical-subtyp"/>
</dbReference>
<keyword evidence="2" id="KW-0677">Repeat</keyword>
<dbReference type="InterPro" id="IPR000719">
    <property type="entry name" value="Prot_kinase_dom"/>
</dbReference>
<evidence type="ECO:0000256" key="1">
    <source>
        <dbReference type="ARBA" id="ARBA00022614"/>
    </source>
</evidence>
<dbReference type="PANTHER" id="PTHR24416:SF611">
    <property type="entry name" value="TYROSINE-PROTEIN KINASE TRANSMEMBRANE RECEPTOR ROR"/>
    <property type="match status" value="1"/>
</dbReference>
<accession>A0A8K1R291</accession>
<dbReference type="AlphaFoldDB" id="A0A8K1R291"/>
<dbReference type="Pfam" id="PF13855">
    <property type="entry name" value="LRR_8"/>
    <property type="match status" value="1"/>
</dbReference>
<feature type="signal peptide" evidence="4">
    <location>
        <begin position="1"/>
        <end position="16"/>
    </location>
</feature>
<evidence type="ECO:0000259" key="5">
    <source>
        <dbReference type="PROSITE" id="PS50011"/>
    </source>
</evidence>
<dbReference type="PRINTS" id="PR00109">
    <property type="entry name" value="TYRKINASE"/>
</dbReference>
<dbReference type="GO" id="GO:0005524">
    <property type="term" value="F:ATP binding"/>
    <property type="evidence" value="ECO:0007669"/>
    <property type="project" value="InterPro"/>
</dbReference>
<sequence>MLQSVALFLIIVICGASKLDSNCNIDINATKTTARCVAIPRSLSKNIVRLVIDYSNNKEVHIKRFKLPKEECTSIEEIDLSFNQFRTIETRAFECFRNLKILRLSHNNIFHLKSRDLEGLEHLEQLWLDHNQLAIFPTVALKPLISLQELYISANKISFFNYSDVISLGSLPIRVFMFEHNDFECGCWLSYLNLWLSSRGIAHSAGAICYKKDSENKYRATSELSAYRFGCNNQLASVRIKAIEANSCNGITLNWIAEPILKNFTFEVRVSDYMAAMFTGGKPIQKYTQENRLSIGGLSPEILYLVQVQVIEGNVTLTGSEPLYFELSMFSLTTSEATKLLPCYSTLILIETFIPYGVACNIFLMLLLPIIFIICKLRHKRTLSPTRDEPYAAYGYKGSLAKKHISLAAYSRNASFDESDFAIISSACGLRNKLMSSSDLRVIPQKHMSNLKVMLHGKFGTMFSGEACLSPTKSLHSPVTVVEFSQRRLFERIGSRLLPLCSLKHPNLLCILGVVDSPRCVSIIYEYIEVYADLKQRLCQIKCNDCKQLPNGVASLTLIASQIACGLSYLGEKEFYHGDISARNILLSSNLQAKITYIGASMDMYPGDYFYTGGRKLPIRWMSPESISFRTSSCSKECDIWSFGILLWELYSYGQQPYRGYNDTEVCELIVPNGCKLKMPKECPKDMWKLMKKCWIYEPSHRISIMSLQRKILTDVWDVSVNVLDDTSFLDNTSDQEQQTSANFEVQMIKAEQTNWV</sequence>
<dbReference type="InterPro" id="IPR032675">
    <property type="entry name" value="LRR_dom_sf"/>
</dbReference>
<feature type="chain" id="PRO_5035439228" evidence="4">
    <location>
        <begin position="17"/>
        <end position="757"/>
    </location>
</feature>
<evidence type="ECO:0000256" key="3">
    <source>
        <dbReference type="SAM" id="Phobius"/>
    </source>
</evidence>
<dbReference type="PANTHER" id="PTHR24416">
    <property type="entry name" value="TYROSINE-PROTEIN KINASE RECEPTOR"/>
    <property type="match status" value="1"/>
</dbReference>
<keyword evidence="3" id="KW-0472">Membrane</keyword>
<evidence type="ECO:0000256" key="2">
    <source>
        <dbReference type="ARBA" id="ARBA00022737"/>
    </source>
</evidence>
<dbReference type="GO" id="GO:0043235">
    <property type="term" value="C:receptor complex"/>
    <property type="evidence" value="ECO:0007669"/>
    <property type="project" value="TreeGrafter"/>
</dbReference>
<feature type="transmembrane region" description="Helical" evidence="3">
    <location>
        <begin position="353"/>
        <end position="375"/>
    </location>
</feature>
<dbReference type="SMART" id="SM00369">
    <property type="entry name" value="LRR_TYP"/>
    <property type="match status" value="4"/>
</dbReference>
<dbReference type="PROSITE" id="PS50011">
    <property type="entry name" value="PROTEIN_KINASE_DOM"/>
    <property type="match status" value="1"/>
</dbReference>
<protein>
    <submittedName>
        <fullName evidence="6">Ntrk3</fullName>
    </submittedName>
</protein>
<dbReference type="GO" id="GO:0007169">
    <property type="term" value="P:cell surface receptor protein tyrosine kinase signaling pathway"/>
    <property type="evidence" value="ECO:0007669"/>
    <property type="project" value="TreeGrafter"/>
</dbReference>
<keyword evidence="1" id="KW-0433">Leucine-rich repeat</keyword>
<dbReference type="GO" id="GO:0004714">
    <property type="term" value="F:transmembrane receptor protein tyrosine kinase activity"/>
    <property type="evidence" value="ECO:0007669"/>
    <property type="project" value="TreeGrafter"/>
</dbReference>
<dbReference type="PROSITE" id="PS51450">
    <property type="entry name" value="LRR"/>
    <property type="match status" value="1"/>
</dbReference>
<dbReference type="Gene3D" id="1.10.510.10">
    <property type="entry name" value="Transferase(Phosphotransferase) domain 1"/>
    <property type="match status" value="1"/>
</dbReference>
<dbReference type="SUPFAM" id="SSF56112">
    <property type="entry name" value="Protein kinase-like (PK-like)"/>
    <property type="match status" value="1"/>
</dbReference>
<keyword evidence="3" id="KW-0812">Transmembrane</keyword>
<dbReference type="InterPro" id="IPR001611">
    <property type="entry name" value="Leu-rich_rpt"/>
</dbReference>
<evidence type="ECO:0000313" key="6">
    <source>
        <dbReference type="EMBL" id="UEC49171.1"/>
    </source>
</evidence>
<name>A0A8K1R291_HOFMI</name>
<dbReference type="InterPro" id="IPR011009">
    <property type="entry name" value="Kinase-like_dom_sf"/>
</dbReference>